<dbReference type="GO" id="GO:0016020">
    <property type="term" value="C:membrane"/>
    <property type="evidence" value="ECO:0007669"/>
    <property type="project" value="InterPro"/>
</dbReference>
<dbReference type="PANTHER" id="PTHR37423">
    <property type="entry name" value="SOLUBLE LYTIC MUREIN TRANSGLYCOSYLASE-RELATED"/>
    <property type="match status" value="1"/>
</dbReference>
<organism evidence="4 5">
    <name type="scientific">SAR86 cluster bacterium</name>
    <dbReference type="NCBI Taxonomy" id="2030880"/>
    <lineage>
        <taxon>Bacteria</taxon>
        <taxon>Pseudomonadati</taxon>
        <taxon>Pseudomonadota</taxon>
        <taxon>Gammaproteobacteria</taxon>
        <taxon>SAR86 cluster</taxon>
    </lineage>
</organism>
<accession>A0A520LT99</accession>
<gene>
    <name evidence="4" type="ORF">EVB01_00950</name>
</gene>
<protein>
    <recommendedName>
        <fullName evidence="3">Transglycosylase SLT domain-containing protein</fullName>
    </recommendedName>
</protein>
<dbReference type="InterPro" id="IPR023346">
    <property type="entry name" value="Lysozyme-like_dom_sf"/>
</dbReference>
<evidence type="ECO:0000313" key="4">
    <source>
        <dbReference type="EMBL" id="RZO12210.1"/>
    </source>
</evidence>
<feature type="transmembrane region" description="Helical" evidence="2">
    <location>
        <begin position="12"/>
        <end position="28"/>
    </location>
</feature>
<dbReference type="Pfam" id="PF01464">
    <property type="entry name" value="SLT"/>
    <property type="match status" value="1"/>
</dbReference>
<dbReference type="PROSITE" id="PS51257">
    <property type="entry name" value="PROKAR_LIPOPROTEIN"/>
    <property type="match status" value="1"/>
</dbReference>
<dbReference type="SUPFAM" id="SSF53955">
    <property type="entry name" value="Lysozyme-like"/>
    <property type="match status" value="1"/>
</dbReference>
<evidence type="ECO:0000256" key="2">
    <source>
        <dbReference type="SAM" id="Phobius"/>
    </source>
</evidence>
<dbReference type="Proteomes" id="UP000319023">
    <property type="component" value="Unassembled WGS sequence"/>
</dbReference>
<dbReference type="InterPro" id="IPR008258">
    <property type="entry name" value="Transglycosylase_SLT_dom_1"/>
</dbReference>
<name>A0A520LT99_9GAMM</name>
<keyword evidence="2" id="KW-0472">Membrane</keyword>
<dbReference type="PANTHER" id="PTHR37423:SF2">
    <property type="entry name" value="MEMBRANE-BOUND LYTIC MUREIN TRANSGLYCOSYLASE C"/>
    <property type="match status" value="1"/>
</dbReference>
<comment type="similarity">
    <text evidence="1">Belongs to the transglycosylase Slt family.</text>
</comment>
<sequence>MFNIKKIKTMQFLAKNSIIFILIFGLYACTKEPANTPESVYCGIINEKLYSFSRLSDFEKKKFDELKKSRFLKYKNDFLEAAQTFDIEWELLAAVAFQESQWNPKARSATQVKGMMMLTLPTAASVGVTNRLDPIQSIYGGAQYISDLKSTIDYGTSSGDKIAFLLASYNLGTTNIRNAINAIDKKPIEVTWLDLERYLLNLKTSMDSENYSRGQQTVDFVERVRDYYYLLLAQNCSDS</sequence>
<evidence type="ECO:0000313" key="5">
    <source>
        <dbReference type="Proteomes" id="UP000319023"/>
    </source>
</evidence>
<proteinExistence type="inferred from homology"/>
<dbReference type="GO" id="GO:0000270">
    <property type="term" value="P:peptidoglycan metabolic process"/>
    <property type="evidence" value="ECO:0007669"/>
    <property type="project" value="InterPro"/>
</dbReference>
<keyword evidence="2" id="KW-1133">Transmembrane helix</keyword>
<comment type="caution">
    <text evidence="4">The sequence shown here is derived from an EMBL/GenBank/DDBJ whole genome shotgun (WGS) entry which is preliminary data.</text>
</comment>
<dbReference type="Gene3D" id="1.10.530.10">
    <property type="match status" value="1"/>
</dbReference>
<evidence type="ECO:0000256" key="1">
    <source>
        <dbReference type="ARBA" id="ARBA00007734"/>
    </source>
</evidence>
<dbReference type="InterPro" id="IPR000189">
    <property type="entry name" value="Transglyc_AS"/>
</dbReference>
<keyword evidence="2" id="KW-0812">Transmembrane</keyword>
<feature type="domain" description="Transglycosylase SLT" evidence="3">
    <location>
        <begin position="78"/>
        <end position="187"/>
    </location>
</feature>
<dbReference type="PROSITE" id="PS00922">
    <property type="entry name" value="TRANSGLYCOSYLASE"/>
    <property type="match status" value="1"/>
</dbReference>
<dbReference type="AlphaFoldDB" id="A0A520LT99"/>
<dbReference type="GO" id="GO:0008933">
    <property type="term" value="F:peptidoglycan lytic transglycosylase activity"/>
    <property type="evidence" value="ECO:0007669"/>
    <property type="project" value="InterPro"/>
</dbReference>
<evidence type="ECO:0000259" key="3">
    <source>
        <dbReference type="Pfam" id="PF01464"/>
    </source>
</evidence>
<dbReference type="EMBL" id="SHBN01000011">
    <property type="protein sequence ID" value="RZO12210.1"/>
    <property type="molecule type" value="Genomic_DNA"/>
</dbReference>
<reference evidence="4 5" key="1">
    <citation type="submission" date="2019-02" db="EMBL/GenBank/DDBJ databases">
        <title>Prokaryotic population dynamics and viral predation in marine succession experiment using metagenomics: the confinement effect.</title>
        <authorList>
            <person name="Haro-Moreno J.M."/>
            <person name="Rodriguez-Valera F."/>
            <person name="Lopez-Perez M."/>
        </authorList>
    </citation>
    <scope>NUCLEOTIDE SEQUENCE [LARGE SCALE GENOMIC DNA]</scope>
    <source>
        <strain evidence="4">MED-G168</strain>
    </source>
</reference>